<dbReference type="InParanoid" id="A0A6P9AC58"/>
<dbReference type="PANTHER" id="PTHR13342">
    <property type="entry name" value="RAGULATOR COMPLEX PROTEIN LAMTOR5"/>
    <property type="match status" value="1"/>
</dbReference>
<keyword evidence="5" id="KW-0458">Lysosome</keyword>
<dbReference type="Gene3D" id="3.30.450.30">
    <property type="entry name" value="Dynein light chain 2a, cytoplasmic"/>
    <property type="match status" value="1"/>
</dbReference>
<organism evidence="8">
    <name type="scientific">Thrips palmi</name>
    <name type="common">Melon thrips</name>
    <dbReference type="NCBI Taxonomy" id="161013"/>
    <lineage>
        <taxon>Eukaryota</taxon>
        <taxon>Metazoa</taxon>
        <taxon>Ecdysozoa</taxon>
        <taxon>Arthropoda</taxon>
        <taxon>Hexapoda</taxon>
        <taxon>Insecta</taxon>
        <taxon>Pterygota</taxon>
        <taxon>Neoptera</taxon>
        <taxon>Paraneoptera</taxon>
        <taxon>Thysanoptera</taxon>
        <taxon>Terebrantia</taxon>
        <taxon>Thripoidea</taxon>
        <taxon>Thripidae</taxon>
        <taxon>Thrips</taxon>
    </lineage>
</organism>
<sequence length="93" mass="9763">MEKSIERCLSETCSMDGVIGSVLADQQGLCLGVKGKASISSSGVITAIADQVAKLEPASKNPIIVLENDTNQCLIQRADRATVAIFKTSNPVN</sequence>
<keyword evidence="4" id="KW-0963">Cytoplasm</keyword>
<gene>
    <name evidence="8" type="primary">LOC117653407</name>
</gene>
<dbReference type="FunCoup" id="A0A6P9AC58">
    <property type="interactions" value="84"/>
</dbReference>
<comment type="similarity">
    <text evidence="3">Belongs to the LAMTOR5 family.</text>
</comment>
<evidence type="ECO:0000256" key="6">
    <source>
        <dbReference type="ARBA" id="ARBA00032692"/>
    </source>
</evidence>
<reference evidence="8" key="1">
    <citation type="submission" date="2025-08" db="UniProtKB">
        <authorList>
            <consortium name="RefSeq"/>
        </authorList>
    </citation>
    <scope>IDENTIFICATION</scope>
    <source>
        <tissue evidence="8">Total insect</tissue>
    </source>
</reference>
<evidence type="ECO:0000256" key="3">
    <source>
        <dbReference type="ARBA" id="ARBA00007795"/>
    </source>
</evidence>
<evidence type="ECO:0000256" key="4">
    <source>
        <dbReference type="ARBA" id="ARBA00022490"/>
    </source>
</evidence>
<dbReference type="GO" id="GO:0071230">
    <property type="term" value="P:cellular response to amino acid stimulus"/>
    <property type="evidence" value="ECO:0007669"/>
    <property type="project" value="TreeGrafter"/>
</dbReference>
<dbReference type="PRINTS" id="PR02092">
    <property type="entry name" value="HEPBVIRUSXIP"/>
</dbReference>
<accession>A0A6P9AC58</accession>
<comment type="subcellular location">
    <subcellularLocation>
        <location evidence="2">Cytoplasm</location>
    </subcellularLocation>
    <subcellularLocation>
        <location evidence="1">Lysosome</location>
    </subcellularLocation>
</comment>
<dbReference type="Proteomes" id="UP000515158">
    <property type="component" value="Unplaced"/>
</dbReference>
<dbReference type="RefSeq" id="XP_034254949.1">
    <property type="nucleotide sequence ID" value="XM_034399058.1"/>
</dbReference>
<evidence type="ECO:0000256" key="5">
    <source>
        <dbReference type="ARBA" id="ARBA00023228"/>
    </source>
</evidence>
<dbReference type="GO" id="GO:0005764">
    <property type="term" value="C:lysosome"/>
    <property type="evidence" value="ECO:0007669"/>
    <property type="project" value="UniProtKB-SubCell"/>
</dbReference>
<dbReference type="FunFam" id="3.30.450.30:FF:000005">
    <property type="entry name" value="Ragulator complex protein LAMTOR5 homolog"/>
    <property type="match status" value="1"/>
</dbReference>
<evidence type="ECO:0000313" key="8">
    <source>
        <dbReference type="RefSeq" id="XP_034254949.1"/>
    </source>
</evidence>
<proteinExistence type="inferred from homology"/>
<dbReference type="GO" id="GO:0071986">
    <property type="term" value="C:Ragulator complex"/>
    <property type="evidence" value="ECO:0007669"/>
    <property type="project" value="InterPro"/>
</dbReference>
<dbReference type="GO" id="GO:0005085">
    <property type="term" value="F:guanyl-nucleotide exchange factor activity"/>
    <property type="evidence" value="ECO:0007669"/>
    <property type="project" value="TreeGrafter"/>
</dbReference>
<keyword evidence="7" id="KW-1185">Reference proteome</keyword>
<dbReference type="GO" id="GO:1904263">
    <property type="term" value="P:positive regulation of TORC1 signaling"/>
    <property type="evidence" value="ECO:0007669"/>
    <property type="project" value="TreeGrafter"/>
</dbReference>
<dbReference type="CTD" id="10542"/>
<dbReference type="Pfam" id="PF16672">
    <property type="entry name" value="LAMTOR5"/>
    <property type="match status" value="1"/>
</dbReference>
<evidence type="ECO:0000256" key="1">
    <source>
        <dbReference type="ARBA" id="ARBA00004371"/>
    </source>
</evidence>
<evidence type="ECO:0000313" key="7">
    <source>
        <dbReference type="Proteomes" id="UP000515158"/>
    </source>
</evidence>
<dbReference type="GeneID" id="117653407"/>
<dbReference type="InterPro" id="IPR024135">
    <property type="entry name" value="LAMTOR5"/>
</dbReference>
<name>A0A6P9AC58_THRPL</name>
<dbReference type="OrthoDB" id="76862at2759"/>
<evidence type="ECO:0000256" key="2">
    <source>
        <dbReference type="ARBA" id="ARBA00004496"/>
    </source>
</evidence>
<dbReference type="PANTHER" id="PTHR13342:SF2">
    <property type="entry name" value="RAGULATOR COMPLEX PROTEIN LAMTOR5"/>
    <property type="match status" value="1"/>
</dbReference>
<dbReference type="KEGG" id="tpal:117653407"/>
<dbReference type="GO" id="GO:0043066">
    <property type="term" value="P:negative regulation of apoptotic process"/>
    <property type="evidence" value="ECO:0007669"/>
    <property type="project" value="InterPro"/>
</dbReference>
<dbReference type="AlphaFoldDB" id="A0A6P9AC58"/>
<protein>
    <recommendedName>
        <fullName evidence="6">Late endosomal/lysosomal adaptor and MAPK and MTOR activator 5</fullName>
    </recommendedName>
</protein>